<reference evidence="3 4" key="1">
    <citation type="submission" date="2020-08" db="EMBL/GenBank/DDBJ databases">
        <title>Genome sequencing of Purple Non-Sulfur Bacteria from various extreme environments.</title>
        <authorList>
            <person name="Mayer M."/>
        </authorList>
    </citation>
    <scope>NUCLEOTIDE SEQUENCE [LARGE SCALE GENOMIC DNA]</scope>
    <source>
        <strain evidence="3 4">JA135</strain>
    </source>
</reference>
<dbReference type="Pfam" id="PF13840">
    <property type="entry name" value="ACT_7"/>
    <property type="match status" value="1"/>
</dbReference>
<dbReference type="InterPro" id="IPR049447">
    <property type="entry name" value="A9CJY8-like_N"/>
</dbReference>
<feature type="domain" description="A9CJY8-like N-terminal" evidence="2">
    <location>
        <begin position="16"/>
        <end position="57"/>
    </location>
</feature>
<dbReference type="InterPro" id="IPR016540">
    <property type="entry name" value="UCP008459"/>
</dbReference>
<proteinExistence type="predicted"/>
<dbReference type="RefSeq" id="WP_184431077.1">
    <property type="nucleotide sequence ID" value="NZ_JACIGI010000002.1"/>
</dbReference>
<dbReference type="EMBL" id="JACIGI010000002">
    <property type="protein sequence ID" value="MBB4284594.1"/>
    <property type="molecule type" value="Genomic_DNA"/>
</dbReference>
<comment type="caution">
    <text evidence="3">The sequence shown here is derived from an EMBL/GenBank/DDBJ whole genome shotgun (WGS) entry which is preliminary data.</text>
</comment>
<sequence>MRCSPALTLHVLAERLAVCRLPGWRPLPDWVDLTDRLVSVTRCGDELSIVCAETRVPVAAAEDSALEVVPGWRALRVVGPLDFALIGILADLASRLAAAEVSLFALSTFDTDLILVREGDLGRAVAALEHAHTVLHAGV</sequence>
<protein>
    <recommendedName>
        <fullName evidence="5">Aspartate kinase</fullName>
    </recommendedName>
</protein>
<dbReference type="SUPFAM" id="SSF55021">
    <property type="entry name" value="ACT-like"/>
    <property type="match status" value="2"/>
</dbReference>
<name>A0A7W6WJD8_9PROT</name>
<evidence type="ECO:0000313" key="3">
    <source>
        <dbReference type="EMBL" id="MBB4284594.1"/>
    </source>
</evidence>
<organism evidence="3 4">
    <name type="scientific">Roseospira goensis</name>
    <dbReference type="NCBI Taxonomy" id="391922"/>
    <lineage>
        <taxon>Bacteria</taxon>
        <taxon>Pseudomonadati</taxon>
        <taxon>Pseudomonadota</taxon>
        <taxon>Alphaproteobacteria</taxon>
        <taxon>Rhodospirillales</taxon>
        <taxon>Rhodospirillaceae</taxon>
        <taxon>Roseospira</taxon>
    </lineage>
</organism>
<feature type="domain" description="CASTOR ACT" evidence="1">
    <location>
        <begin position="68"/>
        <end position="129"/>
    </location>
</feature>
<evidence type="ECO:0008006" key="5">
    <source>
        <dbReference type="Google" id="ProtNLM"/>
    </source>
</evidence>
<keyword evidence="4" id="KW-1185">Reference proteome</keyword>
<dbReference type="PANTHER" id="PTHR31131">
    <property type="entry name" value="CHROMOSOME 1, WHOLE GENOME SHOTGUN SEQUENCE"/>
    <property type="match status" value="1"/>
</dbReference>
<gene>
    <name evidence="3" type="ORF">GGD88_000301</name>
</gene>
<accession>A0A7W6WJD8</accession>
<evidence type="ECO:0000313" key="4">
    <source>
        <dbReference type="Proteomes" id="UP000555728"/>
    </source>
</evidence>
<dbReference type="PIRSF" id="PIRSF008459">
    <property type="entry name" value="UCP008459"/>
    <property type="match status" value="1"/>
</dbReference>
<dbReference type="PANTHER" id="PTHR31131:SF6">
    <property type="entry name" value="CASTOR ACT DOMAIN-CONTAINING PROTEIN"/>
    <property type="match status" value="1"/>
</dbReference>
<dbReference type="AlphaFoldDB" id="A0A7W6WJD8"/>
<evidence type="ECO:0000259" key="1">
    <source>
        <dbReference type="Pfam" id="PF13840"/>
    </source>
</evidence>
<dbReference type="Proteomes" id="UP000555728">
    <property type="component" value="Unassembled WGS sequence"/>
</dbReference>
<dbReference type="Pfam" id="PF21631">
    <property type="entry name" value="A9CJY8-like_N"/>
    <property type="match status" value="1"/>
</dbReference>
<dbReference type="Gene3D" id="3.30.2130.10">
    <property type="entry name" value="VC0802-like"/>
    <property type="match status" value="1"/>
</dbReference>
<evidence type="ECO:0000259" key="2">
    <source>
        <dbReference type="Pfam" id="PF21631"/>
    </source>
</evidence>
<dbReference type="InterPro" id="IPR051719">
    <property type="entry name" value="CASTOR_mTORC1"/>
</dbReference>
<dbReference type="InterPro" id="IPR045865">
    <property type="entry name" value="ACT-like_dom_sf"/>
</dbReference>
<dbReference type="InterPro" id="IPR027795">
    <property type="entry name" value="CASTOR_ACT_dom"/>
</dbReference>